<dbReference type="RefSeq" id="WP_039260085.1">
    <property type="nucleotide sequence ID" value="NZ_JDRY01000168.1"/>
</dbReference>
<dbReference type="AlphaFoldDB" id="A0A0A0HYD1"/>
<sequence length="188" mass="22383">MDIKKELTPKEYFDLLKEKKHTITDDELVEIYNNGLTLAEKYVTTEQTAGLKKLIFHLESIEKEREIVKMGINTFVYRDDVDEYIDDIAKDVVKLIELERYEREIPDEIVEVIKQTKGKFDQLYILFTDYTGKMERQVEKERREKDPILFGTFQDEKSRAVIDRFYFLGDWVDEYCDCATCCLLMKSV</sequence>
<evidence type="ECO:0000313" key="1">
    <source>
        <dbReference type="EMBL" id="KGM93537.1"/>
    </source>
</evidence>
<comment type="caution">
    <text evidence="1">The sequence shown here is derived from an EMBL/GenBank/DDBJ whole genome shotgun (WGS) entry which is preliminary data.</text>
</comment>
<protein>
    <submittedName>
        <fullName evidence="1">Uncharacterized protein</fullName>
    </submittedName>
</protein>
<reference evidence="1 2" key="1">
    <citation type="submission" date="2014-01" db="EMBL/GenBank/DDBJ databases">
        <title>Plasmidome dynamics in the species complex Clostridium novyi sensu lato converts strains of independent lineages into distinctly different pathogens.</title>
        <authorList>
            <person name="Skarin H."/>
            <person name="Segerman B."/>
        </authorList>
    </citation>
    <scope>NUCLEOTIDE SEQUENCE [LARGE SCALE GENOMIC DNA]</scope>
    <source>
        <strain evidence="1 2">DC5</strain>
    </source>
</reference>
<accession>A0A0A0HYD1</accession>
<gene>
    <name evidence="1" type="ORF">Z955_14860</name>
</gene>
<proteinExistence type="predicted"/>
<dbReference type="EMBL" id="JDRY01000168">
    <property type="protein sequence ID" value="KGM93537.1"/>
    <property type="molecule type" value="Genomic_DNA"/>
</dbReference>
<organism evidence="1 2">
    <name type="scientific">Clostridium botulinum C/D str. DC5</name>
    <dbReference type="NCBI Taxonomy" id="1443128"/>
    <lineage>
        <taxon>Bacteria</taxon>
        <taxon>Bacillati</taxon>
        <taxon>Bacillota</taxon>
        <taxon>Clostridia</taxon>
        <taxon>Eubacteriales</taxon>
        <taxon>Clostridiaceae</taxon>
        <taxon>Clostridium</taxon>
    </lineage>
</organism>
<evidence type="ECO:0000313" key="2">
    <source>
        <dbReference type="Proteomes" id="UP000030014"/>
    </source>
</evidence>
<dbReference type="Proteomes" id="UP000030014">
    <property type="component" value="Unassembled WGS sequence"/>
</dbReference>
<name>A0A0A0HYD1_CLOBO</name>